<dbReference type="AlphaFoldDB" id="A0A8T0QI39"/>
<comment type="caution">
    <text evidence="3">The sequence shown here is derived from an EMBL/GenBank/DDBJ whole genome shotgun (WGS) entry which is preliminary data.</text>
</comment>
<feature type="chain" id="PRO_5035915477" evidence="2">
    <location>
        <begin position="27"/>
        <end position="180"/>
    </location>
</feature>
<evidence type="ECO:0000256" key="2">
    <source>
        <dbReference type="SAM" id="SignalP"/>
    </source>
</evidence>
<evidence type="ECO:0000313" key="3">
    <source>
        <dbReference type="EMBL" id="KAG2572459.1"/>
    </source>
</evidence>
<feature type="region of interest" description="Disordered" evidence="1">
    <location>
        <begin position="112"/>
        <end position="135"/>
    </location>
</feature>
<evidence type="ECO:0000256" key="1">
    <source>
        <dbReference type="SAM" id="MobiDB-lite"/>
    </source>
</evidence>
<proteinExistence type="predicted"/>
<organism evidence="3 4">
    <name type="scientific">Panicum virgatum</name>
    <name type="common">Blackwell switchgrass</name>
    <dbReference type="NCBI Taxonomy" id="38727"/>
    <lineage>
        <taxon>Eukaryota</taxon>
        <taxon>Viridiplantae</taxon>
        <taxon>Streptophyta</taxon>
        <taxon>Embryophyta</taxon>
        <taxon>Tracheophyta</taxon>
        <taxon>Spermatophyta</taxon>
        <taxon>Magnoliopsida</taxon>
        <taxon>Liliopsida</taxon>
        <taxon>Poales</taxon>
        <taxon>Poaceae</taxon>
        <taxon>PACMAD clade</taxon>
        <taxon>Panicoideae</taxon>
        <taxon>Panicodae</taxon>
        <taxon>Paniceae</taxon>
        <taxon>Panicinae</taxon>
        <taxon>Panicum</taxon>
        <taxon>Panicum sect. Hiantes</taxon>
    </lineage>
</organism>
<name>A0A8T0QI39_PANVG</name>
<keyword evidence="4" id="KW-1185">Reference proteome</keyword>
<keyword evidence="2" id="KW-0732">Signal</keyword>
<protein>
    <submittedName>
        <fullName evidence="3">Uncharacterized protein</fullName>
    </submittedName>
</protein>
<feature type="compositionally biased region" description="Polar residues" evidence="1">
    <location>
        <begin position="164"/>
        <end position="173"/>
    </location>
</feature>
<feature type="region of interest" description="Disordered" evidence="1">
    <location>
        <begin position="157"/>
        <end position="180"/>
    </location>
</feature>
<dbReference type="Proteomes" id="UP000823388">
    <property type="component" value="Chromosome 7K"/>
</dbReference>
<feature type="region of interest" description="Disordered" evidence="1">
    <location>
        <begin position="38"/>
        <end position="73"/>
    </location>
</feature>
<sequence>MTLTVGGRGAHLQVLLLVVVLRNAGAQGWWRRRRKEVRNRAAGRRVLPQQQQQAAAAPAEGGRAEGGGGPRGARFWAGRRFGERMASVWSGRTAGSCRPQLRRQRADVQKAAAVQGGRDFGRGADSASERRRSGAGGRLGAALSLLYTENLMGHLTSPLPAQAHKSNSPQNNSKSDRFST</sequence>
<reference evidence="3" key="1">
    <citation type="submission" date="2020-05" db="EMBL/GenBank/DDBJ databases">
        <title>WGS assembly of Panicum virgatum.</title>
        <authorList>
            <person name="Lovell J.T."/>
            <person name="Jenkins J."/>
            <person name="Shu S."/>
            <person name="Juenger T.E."/>
            <person name="Schmutz J."/>
        </authorList>
    </citation>
    <scope>NUCLEOTIDE SEQUENCE</scope>
    <source>
        <strain evidence="3">AP13</strain>
    </source>
</reference>
<evidence type="ECO:0000313" key="4">
    <source>
        <dbReference type="Proteomes" id="UP000823388"/>
    </source>
</evidence>
<feature type="compositionally biased region" description="Low complexity" evidence="1">
    <location>
        <begin position="44"/>
        <end position="61"/>
    </location>
</feature>
<dbReference type="EMBL" id="CM029049">
    <property type="protein sequence ID" value="KAG2572459.1"/>
    <property type="molecule type" value="Genomic_DNA"/>
</dbReference>
<gene>
    <name evidence="3" type="ORF">PVAP13_7KG180610</name>
</gene>
<accession>A0A8T0QI39</accession>
<feature type="signal peptide" evidence="2">
    <location>
        <begin position="1"/>
        <end position="26"/>
    </location>
</feature>
<feature type="compositionally biased region" description="Basic and acidic residues" evidence="1">
    <location>
        <begin position="119"/>
        <end position="132"/>
    </location>
</feature>